<sequence>MAQQSSPSAGSRGNKDSKPSGDSNEVVAVLYMKQRILSKVDKNLVEAEKSDIDLPRWKRIVDVPSPDGERGDVRATVDLWQLGIGYNMSRMLGNRKKLYVVTR</sequence>
<reference evidence="1 2" key="1">
    <citation type="journal article" date="2022" name="New Phytol.">
        <title>Ecological generalism drives hyperdiversity of secondary metabolite gene clusters in xylarialean endophytes.</title>
        <authorList>
            <person name="Franco M.E.E."/>
            <person name="Wisecaver J.H."/>
            <person name="Arnold A.E."/>
            <person name="Ju Y.M."/>
            <person name="Slot J.C."/>
            <person name="Ahrendt S."/>
            <person name="Moore L.P."/>
            <person name="Eastman K.E."/>
            <person name="Scott K."/>
            <person name="Konkel Z."/>
            <person name="Mondo S.J."/>
            <person name="Kuo A."/>
            <person name="Hayes R.D."/>
            <person name="Haridas S."/>
            <person name="Andreopoulos B."/>
            <person name="Riley R."/>
            <person name="LaButti K."/>
            <person name="Pangilinan J."/>
            <person name="Lipzen A."/>
            <person name="Amirebrahimi M."/>
            <person name="Yan J."/>
            <person name="Adam C."/>
            <person name="Keymanesh K."/>
            <person name="Ng V."/>
            <person name="Louie K."/>
            <person name="Northen T."/>
            <person name="Drula E."/>
            <person name="Henrissat B."/>
            <person name="Hsieh H.M."/>
            <person name="Youens-Clark K."/>
            <person name="Lutzoni F."/>
            <person name="Miadlikowska J."/>
            <person name="Eastwood D.C."/>
            <person name="Hamelin R.C."/>
            <person name="Grigoriev I.V."/>
            <person name="U'Ren J.M."/>
        </authorList>
    </citation>
    <scope>NUCLEOTIDE SEQUENCE [LARGE SCALE GENOMIC DNA]</scope>
    <source>
        <strain evidence="1 2">ER1909</strain>
    </source>
</reference>
<accession>A0ACC0CTR3</accession>
<comment type="caution">
    <text evidence="1">The sequence shown here is derived from an EMBL/GenBank/DDBJ whole genome shotgun (WGS) entry which is preliminary data.</text>
</comment>
<gene>
    <name evidence="1" type="ORF">F4821DRAFT_262586</name>
</gene>
<proteinExistence type="predicted"/>
<organism evidence="1 2">
    <name type="scientific">Hypoxylon rubiginosum</name>
    <dbReference type="NCBI Taxonomy" id="110542"/>
    <lineage>
        <taxon>Eukaryota</taxon>
        <taxon>Fungi</taxon>
        <taxon>Dikarya</taxon>
        <taxon>Ascomycota</taxon>
        <taxon>Pezizomycotina</taxon>
        <taxon>Sordariomycetes</taxon>
        <taxon>Xylariomycetidae</taxon>
        <taxon>Xylariales</taxon>
        <taxon>Hypoxylaceae</taxon>
        <taxon>Hypoxylon</taxon>
    </lineage>
</organism>
<dbReference type="Proteomes" id="UP001497680">
    <property type="component" value="Unassembled WGS sequence"/>
</dbReference>
<evidence type="ECO:0000313" key="1">
    <source>
        <dbReference type="EMBL" id="KAI6083850.1"/>
    </source>
</evidence>
<keyword evidence="2" id="KW-1185">Reference proteome</keyword>
<name>A0ACC0CTR3_9PEZI</name>
<dbReference type="EMBL" id="MU394346">
    <property type="protein sequence ID" value="KAI6083850.1"/>
    <property type="molecule type" value="Genomic_DNA"/>
</dbReference>
<protein>
    <submittedName>
        <fullName evidence="1">Uncharacterized protein</fullName>
    </submittedName>
</protein>
<evidence type="ECO:0000313" key="2">
    <source>
        <dbReference type="Proteomes" id="UP001497680"/>
    </source>
</evidence>